<dbReference type="PANTHER" id="PTHR33627:SF1">
    <property type="entry name" value="TRANSPOSASE"/>
    <property type="match status" value="1"/>
</dbReference>
<dbReference type="RefSeq" id="WP_145029789.1">
    <property type="nucleotide sequence ID" value="NZ_CP036271.1"/>
</dbReference>
<feature type="domain" description="Transposase IS701-like DDE" evidence="2">
    <location>
        <begin position="37"/>
        <end position="292"/>
    </location>
</feature>
<proteinExistence type="predicted"/>
<gene>
    <name evidence="3" type="ORF">Pan44_20840</name>
</gene>
<dbReference type="InterPro" id="IPR038721">
    <property type="entry name" value="IS701-like_DDE_dom"/>
</dbReference>
<protein>
    <recommendedName>
        <fullName evidence="2">Transposase IS701-like DDE domain-containing protein</fullName>
    </recommendedName>
</protein>
<dbReference type="PANTHER" id="PTHR33627">
    <property type="entry name" value="TRANSPOSASE"/>
    <property type="match status" value="1"/>
</dbReference>
<dbReference type="InterPro" id="IPR012337">
    <property type="entry name" value="RNaseH-like_sf"/>
</dbReference>
<dbReference type="InterPro" id="IPR039365">
    <property type="entry name" value="IS701-like"/>
</dbReference>
<accession>A0A517SD66</accession>
<dbReference type="NCBIfam" id="NF033540">
    <property type="entry name" value="transpos_IS701"/>
    <property type="match status" value="1"/>
</dbReference>
<feature type="region of interest" description="Disordered" evidence="1">
    <location>
        <begin position="431"/>
        <end position="471"/>
    </location>
</feature>
<dbReference type="InParanoid" id="A0A517SD66"/>
<organism evidence="3 4">
    <name type="scientific">Caulifigura coniformis</name>
    <dbReference type="NCBI Taxonomy" id="2527983"/>
    <lineage>
        <taxon>Bacteria</taxon>
        <taxon>Pseudomonadati</taxon>
        <taxon>Planctomycetota</taxon>
        <taxon>Planctomycetia</taxon>
        <taxon>Planctomycetales</taxon>
        <taxon>Planctomycetaceae</taxon>
        <taxon>Caulifigura</taxon>
    </lineage>
</organism>
<name>A0A517SD66_9PLAN</name>
<dbReference type="OrthoDB" id="5525203at2"/>
<dbReference type="AlphaFoldDB" id="A0A517SD66"/>
<evidence type="ECO:0000259" key="2">
    <source>
        <dbReference type="Pfam" id="PF13546"/>
    </source>
</evidence>
<dbReference type="SUPFAM" id="SSF53098">
    <property type="entry name" value="Ribonuclease H-like"/>
    <property type="match status" value="1"/>
</dbReference>
<evidence type="ECO:0000256" key="1">
    <source>
        <dbReference type="SAM" id="MobiDB-lite"/>
    </source>
</evidence>
<dbReference type="KEGG" id="ccos:Pan44_20840"/>
<keyword evidence="4" id="KW-1185">Reference proteome</keyword>
<sequence>MERRFLERKREILAQCEVPAGYLADALQRLQEFVAPFARLLNTTEQHQQLADYVAGLCSSVERKTSETIAYFHQQGRQPLQRFIGWHKWDHRPLLEELARQVGRELAAADAVLVLDPSAFSKKGERSVGVQRQWNGRVGKVDNCQVGVYLGYVSRQEQALVDVRLYLPRSWTGNRSRRRECHIPEEVVFLTKLEQALEMIIAHRQQLPHAWVAGDDEFGRSTGFRRELRALNERYLLAVPSDTLVRDLDQVPPAWRGFGKHPKADFQRVDAWCAHRPLESWTPVDVRDGDKGPLLVHVCQARVLAITERGHDEREELLVVTRRIDERGGVIDDYWLSNAPFDTPAAELARVAKARTWIEECFQRAKGEAGLADYETRSWQGWHHHQTLSLLASWYLLQEQRRWGKKDAGTDAAAGANRRCLSVVGVDRGTDDRAFRERDRVPTETQRARPVLPLETPQPPPTLTHSSTQVT</sequence>
<dbReference type="Proteomes" id="UP000315700">
    <property type="component" value="Chromosome"/>
</dbReference>
<dbReference type="EMBL" id="CP036271">
    <property type="protein sequence ID" value="QDT54057.1"/>
    <property type="molecule type" value="Genomic_DNA"/>
</dbReference>
<dbReference type="Pfam" id="PF13546">
    <property type="entry name" value="DDE_5"/>
    <property type="match status" value="1"/>
</dbReference>
<feature type="compositionally biased region" description="Basic and acidic residues" evidence="1">
    <location>
        <begin position="431"/>
        <end position="442"/>
    </location>
</feature>
<evidence type="ECO:0000313" key="4">
    <source>
        <dbReference type="Proteomes" id="UP000315700"/>
    </source>
</evidence>
<reference evidence="3 4" key="1">
    <citation type="submission" date="2019-02" db="EMBL/GenBank/DDBJ databases">
        <title>Deep-cultivation of Planctomycetes and their phenomic and genomic characterization uncovers novel biology.</title>
        <authorList>
            <person name="Wiegand S."/>
            <person name="Jogler M."/>
            <person name="Boedeker C."/>
            <person name="Pinto D."/>
            <person name="Vollmers J."/>
            <person name="Rivas-Marin E."/>
            <person name="Kohn T."/>
            <person name="Peeters S.H."/>
            <person name="Heuer A."/>
            <person name="Rast P."/>
            <person name="Oberbeckmann S."/>
            <person name="Bunk B."/>
            <person name="Jeske O."/>
            <person name="Meyerdierks A."/>
            <person name="Storesund J.E."/>
            <person name="Kallscheuer N."/>
            <person name="Luecker S."/>
            <person name="Lage O.M."/>
            <person name="Pohl T."/>
            <person name="Merkel B.J."/>
            <person name="Hornburger P."/>
            <person name="Mueller R.-W."/>
            <person name="Bruemmer F."/>
            <person name="Labrenz M."/>
            <person name="Spormann A.M."/>
            <person name="Op den Camp H."/>
            <person name="Overmann J."/>
            <person name="Amann R."/>
            <person name="Jetten M.S.M."/>
            <person name="Mascher T."/>
            <person name="Medema M.H."/>
            <person name="Devos D.P."/>
            <person name="Kaster A.-K."/>
            <person name="Ovreas L."/>
            <person name="Rohde M."/>
            <person name="Galperin M.Y."/>
            <person name="Jogler C."/>
        </authorList>
    </citation>
    <scope>NUCLEOTIDE SEQUENCE [LARGE SCALE GENOMIC DNA]</scope>
    <source>
        <strain evidence="3 4">Pan44</strain>
    </source>
</reference>
<evidence type="ECO:0000313" key="3">
    <source>
        <dbReference type="EMBL" id="QDT54057.1"/>
    </source>
</evidence>